<proteinExistence type="predicted"/>
<gene>
    <name evidence="1" type="ORF">Sangu_2459500</name>
</gene>
<reference evidence="1" key="2">
    <citation type="journal article" date="2024" name="Plant">
        <title>Genomic evolution and insights into agronomic trait innovations of Sesamum species.</title>
        <authorList>
            <person name="Miao H."/>
            <person name="Wang L."/>
            <person name="Qu L."/>
            <person name="Liu H."/>
            <person name="Sun Y."/>
            <person name="Le M."/>
            <person name="Wang Q."/>
            <person name="Wei S."/>
            <person name="Zheng Y."/>
            <person name="Lin W."/>
            <person name="Duan Y."/>
            <person name="Cao H."/>
            <person name="Xiong S."/>
            <person name="Wang X."/>
            <person name="Wei L."/>
            <person name="Li C."/>
            <person name="Ma Q."/>
            <person name="Ju M."/>
            <person name="Zhao R."/>
            <person name="Li G."/>
            <person name="Mu C."/>
            <person name="Tian Q."/>
            <person name="Mei H."/>
            <person name="Zhang T."/>
            <person name="Gao T."/>
            <person name="Zhang H."/>
        </authorList>
    </citation>
    <scope>NUCLEOTIDE SEQUENCE</scope>
    <source>
        <strain evidence="1">G01</strain>
    </source>
</reference>
<organism evidence="1">
    <name type="scientific">Sesamum angustifolium</name>
    <dbReference type="NCBI Taxonomy" id="2727405"/>
    <lineage>
        <taxon>Eukaryota</taxon>
        <taxon>Viridiplantae</taxon>
        <taxon>Streptophyta</taxon>
        <taxon>Embryophyta</taxon>
        <taxon>Tracheophyta</taxon>
        <taxon>Spermatophyta</taxon>
        <taxon>Magnoliopsida</taxon>
        <taxon>eudicotyledons</taxon>
        <taxon>Gunneridae</taxon>
        <taxon>Pentapetalae</taxon>
        <taxon>asterids</taxon>
        <taxon>lamiids</taxon>
        <taxon>Lamiales</taxon>
        <taxon>Pedaliaceae</taxon>
        <taxon>Sesamum</taxon>
    </lineage>
</organism>
<evidence type="ECO:0000313" key="1">
    <source>
        <dbReference type="EMBL" id="KAL0285262.1"/>
    </source>
</evidence>
<name>A0AAW2ITX9_9LAMI</name>
<comment type="caution">
    <text evidence="1">The sequence shown here is derived from an EMBL/GenBank/DDBJ whole genome shotgun (WGS) entry which is preliminary data.</text>
</comment>
<sequence length="59" mass="6358">MPQELANNLLHVPLQGEALVDPKDPMVEDIDPLKVVPPAEGDNITSSCMRLMEMAACGL</sequence>
<accession>A0AAW2ITX9</accession>
<reference evidence="1" key="1">
    <citation type="submission" date="2020-06" db="EMBL/GenBank/DDBJ databases">
        <authorList>
            <person name="Li T."/>
            <person name="Hu X."/>
            <person name="Zhang T."/>
            <person name="Song X."/>
            <person name="Zhang H."/>
            <person name="Dai N."/>
            <person name="Sheng W."/>
            <person name="Hou X."/>
            <person name="Wei L."/>
        </authorList>
    </citation>
    <scope>NUCLEOTIDE SEQUENCE</scope>
    <source>
        <strain evidence="1">G01</strain>
        <tissue evidence="1">Leaf</tissue>
    </source>
</reference>
<dbReference type="EMBL" id="JACGWK010001604">
    <property type="protein sequence ID" value="KAL0285262.1"/>
    <property type="molecule type" value="Genomic_DNA"/>
</dbReference>
<dbReference type="AlphaFoldDB" id="A0AAW2ITX9"/>
<protein>
    <submittedName>
        <fullName evidence="1">Uncharacterized protein</fullName>
    </submittedName>
</protein>